<keyword evidence="1" id="KW-0175">Coiled coil</keyword>
<evidence type="ECO:0000313" key="4">
    <source>
        <dbReference type="EMBL" id="CAB4920343.1"/>
    </source>
</evidence>
<dbReference type="PANTHER" id="PTHR30563:SF0">
    <property type="entry name" value="DNA RECOMBINATION PROTEIN RMUC"/>
    <property type="match status" value="1"/>
</dbReference>
<evidence type="ECO:0000256" key="2">
    <source>
        <dbReference type="ARBA" id="ARBA00023172"/>
    </source>
</evidence>
<dbReference type="PANTHER" id="PTHR30563">
    <property type="entry name" value="DNA RECOMBINATION PROTEIN RMUC"/>
    <property type="match status" value="1"/>
</dbReference>
<keyword evidence="3" id="KW-0812">Transmembrane</keyword>
<dbReference type="GO" id="GO:0006310">
    <property type="term" value="P:DNA recombination"/>
    <property type="evidence" value="ECO:0007669"/>
    <property type="project" value="UniProtKB-KW"/>
</dbReference>
<accession>A0A6J7HSF2</accession>
<name>A0A6J7HSF2_9ZZZZ</name>
<dbReference type="Pfam" id="PF02646">
    <property type="entry name" value="RmuC"/>
    <property type="match status" value="1"/>
</dbReference>
<keyword evidence="3" id="KW-1133">Transmembrane helix</keyword>
<reference evidence="4" key="1">
    <citation type="submission" date="2020-05" db="EMBL/GenBank/DDBJ databases">
        <authorList>
            <person name="Chiriac C."/>
            <person name="Salcher M."/>
            <person name="Ghai R."/>
            <person name="Kavagutti S V."/>
        </authorList>
    </citation>
    <scope>NUCLEOTIDE SEQUENCE</scope>
</reference>
<feature type="transmembrane region" description="Helical" evidence="3">
    <location>
        <begin position="20"/>
        <end position="47"/>
    </location>
</feature>
<dbReference type="AlphaFoldDB" id="A0A6J7HSF2"/>
<keyword evidence="3" id="KW-0472">Membrane</keyword>
<keyword evidence="2" id="KW-0233">DNA recombination</keyword>
<evidence type="ECO:0000256" key="3">
    <source>
        <dbReference type="SAM" id="Phobius"/>
    </source>
</evidence>
<proteinExistence type="predicted"/>
<dbReference type="EMBL" id="CAFBNC010000001">
    <property type="protein sequence ID" value="CAB4920343.1"/>
    <property type="molecule type" value="Genomic_DNA"/>
</dbReference>
<protein>
    <submittedName>
        <fullName evidence="4">Unannotated protein</fullName>
    </submittedName>
</protein>
<evidence type="ECO:0000256" key="1">
    <source>
        <dbReference type="ARBA" id="ARBA00023054"/>
    </source>
</evidence>
<sequence>MEARPYRRASAALSHPISTVGVMSSSVAILIALLAGALLGVLAGLLIGAARAERSRSATSAAEAERFRELSASILAESQQKLVDMNATRMRELTEATAREDSQREKTVRSLVEPIDTNLRQLSEKLVEIEQSRTKDSAELRTTITGLDQITKSLQAETHTLATAMKDNRARGSWGEMQLQRVVELAGMIEHCDFVTQTTVEGDDGRLRPDLVVKLPQSRSIVIDAKVPMSAYLDAVGADDPDRRSALMQQHTRDLLAHVNELQRRNYSTYVEGALDFVVMFVPGDTFLNAAFEAKPSWFDDAISRGVLPASPGALIALLRAISYGWQQDRLAQNAEEIAAIGAEMHQRLVTFADKLVKVGAGLTTATKNYNEAIGSLESRVLVSARRFREKGVQVPTEIEPLQPLDLTTRLFSAPELLDVPTDPPLGEGSDPSA</sequence>
<organism evidence="4">
    <name type="scientific">freshwater metagenome</name>
    <dbReference type="NCBI Taxonomy" id="449393"/>
    <lineage>
        <taxon>unclassified sequences</taxon>
        <taxon>metagenomes</taxon>
        <taxon>ecological metagenomes</taxon>
    </lineage>
</organism>
<dbReference type="InterPro" id="IPR003798">
    <property type="entry name" value="DNA_recombination_RmuC"/>
</dbReference>
<gene>
    <name evidence="4" type="ORF">UFOPK3733_00036</name>
</gene>